<keyword evidence="1" id="KW-1133">Transmembrane helix</keyword>
<feature type="transmembrane region" description="Helical" evidence="1">
    <location>
        <begin position="130"/>
        <end position="148"/>
    </location>
</feature>
<keyword evidence="3" id="KW-1185">Reference proteome</keyword>
<dbReference type="Proteomes" id="UP001500936">
    <property type="component" value="Unassembled WGS sequence"/>
</dbReference>
<feature type="transmembrane region" description="Helical" evidence="1">
    <location>
        <begin position="89"/>
        <end position="110"/>
    </location>
</feature>
<accession>A0ABP8K5J9</accession>
<dbReference type="RefSeq" id="WP_345265483.1">
    <property type="nucleotide sequence ID" value="NZ_BAABHB010000002.1"/>
</dbReference>
<keyword evidence="1" id="KW-0812">Transmembrane</keyword>
<organism evidence="2 3">
    <name type="scientific">Nibrella viscosa</name>
    <dbReference type="NCBI Taxonomy" id="1084524"/>
    <lineage>
        <taxon>Bacteria</taxon>
        <taxon>Pseudomonadati</taxon>
        <taxon>Bacteroidota</taxon>
        <taxon>Cytophagia</taxon>
        <taxon>Cytophagales</taxon>
        <taxon>Spirosomataceae</taxon>
        <taxon>Nibrella</taxon>
    </lineage>
</organism>
<protein>
    <submittedName>
        <fullName evidence="2">Uncharacterized protein</fullName>
    </submittedName>
</protein>
<sequence>MVPLISDKTLTIDSPLTREKALRRLRANLIRPGSFVAGANQEPEYFQGTVWDYEFQLSRVTWYPAWFLPAITGRLYTHQDRLTVRVTIALSPAACVCTTLGLVLMSVFALSPVARFISSGHLDPASLLPLVPAALVYLLVTIGFAIEADLATRYLKRLLDAEAPVTTLSTLAYSG</sequence>
<proteinExistence type="predicted"/>
<name>A0ABP8K5J9_9BACT</name>
<evidence type="ECO:0000256" key="1">
    <source>
        <dbReference type="SAM" id="Phobius"/>
    </source>
</evidence>
<evidence type="ECO:0000313" key="3">
    <source>
        <dbReference type="Proteomes" id="UP001500936"/>
    </source>
</evidence>
<evidence type="ECO:0000313" key="2">
    <source>
        <dbReference type="EMBL" id="GAA4400961.1"/>
    </source>
</evidence>
<keyword evidence="1" id="KW-0472">Membrane</keyword>
<dbReference type="EMBL" id="BAABHB010000002">
    <property type="protein sequence ID" value="GAA4400961.1"/>
    <property type="molecule type" value="Genomic_DNA"/>
</dbReference>
<gene>
    <name evidence="2" type="ORF">GCM10023187_14680</name>
</gene>
<comment type="caution">
    <text evidence="2">The sequence shown here is derived from an EMBL/GenBank/DDBJ whole genome shotgun (WGS) entry which is preliminary data.</text>
</comment>
<reference evidence="3" key="1">
    <citation type="journal article" date="2019" name="Int. J. Syst. Evol. Microbiol.">
        <title>The Global Catalogue of Microorganisms (GCM) 10K type strain sequencing project: providing services to taxonomists for standard genome sequencing and annotation.</title>
        <authorList>
            <consortium name="The Broad Institute Genomics Platform"/>
            <consortium name="The Broad Institute Genome Sequencing Center for Infectious Disease"/>
            <person name="Wu L."/>
            <person name="Ma J."/>
        </authorList>
    </citation>
    <scope>NUCLEOTIDE SEQUENCE [LARGE SCALE GENOMIC DNA]</scope>
    <source>
        <strain evidence="3">JCM 17925</strain>
    </source>
</reference>